<evidence type="ECO:0000313" key="1">
    <source>
        <dbReference type="EMBL" id="MBB6506098.1"/>
    </source>
</evidence>
<dbReference type="EMBL" id="JACHBT010000018">
    <property type="protein sequence ID" value="MBB6506098.1"/>
    <property type="molecule type" value="Genomic_DNA"/>
</dbReference>
<name>A0A7X0JEE7_9SPHN</name>
<dbReference type="RefSeq" id="WP_184507359.1">
    <property type="nucleotide sequence ID" value="NZ_JACHBT010000018.1"/>
</dbReference>
<dbReference type="InterPro" id="IPR009560">
    <property type="entry name" value="DUF1176"/>
</dbReference>
<organism evidence="1 2">
    <name type="scientific">Sphingomonas endophytica</name>
    <dbReference type="NCBI Taxonomy" id="869719"/>
    <lineage>
        <taxon>Bacteria</taxon>
        <taxon>Pseudomonadati</taxon>
        <taxon>Pseudomonadota</taxon>
        <taxon>Alphaproteobacteria</taxon>
        <taxon>Sphingomonadales</taxon>
        <taxon>Sphingomonadaceae</taxon>
        <taxon>Sphingomonas</taxon>
    </lineage>
</organism>
<protein>
    <recommendedName>
        <fullName evidence="3">DUF1176 domain-containing protein</fullName>
    </recommendedName>
</protein>
<reference evidence="1 2" key="1">
    <citation type="submission" date="2020-08" db="EMBL/GenBank/DDBJ databases">
        <title>The Agave Microbiome: Exploring the role of microbial communities in plant adaptations to desert environments.</title>
        <authorList>
            <person name="Partida-Martinez L.P."/>
        </authorList>
    </citation>
    <scope>NUCLEOTIDE SEQUENCE [LARGE SCALE GENOMIC DNA]</scope>
    <source>
        <strain evidence="1 2">AS3.13</strain>
    </source>
</reference>
<evidence type="ECO:0008006" key="3">
    <source>
        <dbReference type="Google" id="ProtNLM"/>
    </source>
</evidence>
<dbReference type="Pfam" id="PF06674">
    <property type="entry name" value="DUF1176"/>
    <property type="match status" value="1"/>
</dbReference>
<dbReference type="InterPro" id="IPR038696">
    <property type="entry name" value="IalB_sf"/>
</dbReference>
<evidence type="ECO:0000313" key="2">
    <source>
        <dbReference type="Proteomes" id="UP000522313"/>
    </source>
</evidence>
<comment type="caution">
    <text evidence="1">The sequence shown here is derived from an EMBL/GenBank/DDBJ whole genome shotgun (WGS) entry which is preliminary data.</text>
</comment>
<accession>A0A7X0JEE7</accession>
<dbReference type="Gene3D" id="2.60.40.1880">
    <property type="entry name" value="Invasion associated locus B (IalB) protein"/>
    <property type="match status" value="1"/>
</dbReference>
<gene>
    <name evidence="1" type="ORF">F4693_003095</name>
</gene>
<proteinExistence type="predicted"/>
<reference evidence="1 2" key="2">
    <citation type="submission" date="2020-08" db="EMBL/GenBank/DDBJ databases">
        <authorList>
            <person name="Partida-Martinez L."/>
            <person name="Huntemann M."/>
            <person name="Clum A."/>
            <person name="Wang J."/>
            <person name="Palaniappan K."/>
            <person name="Ritter S."/>
            <person name="Chen I.-M."/>
            <person name="Stamatis D."/>
            <person name="Reddy T."/>
            <person name="O'Malley R."/>
            <person name="Daum C."/>
            <person name="Shapiro N."/>
            <person name="Ivanova N."/>
            <person name="Kyrpides N."/>
            <person name="Woyke T."/>
        </authorList>
    </citation>
    <scope>NUCLEOTIDE SEQUENCE [LARGE SCALE GENOMIC DNA]</scope>
    <source>
        <strain evidence="1 2">AS3.13</strain>
    </source>
</reference>
<sequence>MSVALLLAGQVAVAIAPVDAGDWRVFCDHRQRCVALSQVPEGGEPDAYPLVVLRRDGAVAAVDLPIPTTVAAGTRMTVAVDTRTIAELIAPGRGAGLSLPFSGKLAGALRRGRMLTLAEPGGRVRARVSLTGLTAAMSALADARPVPPAETVIDMPPVGAGAPRSLSRKQLEKLVGKPAKGCATVYARGYRLDAAHTLLEVVSPCRGAGALPYVAPDKGDPEPAVDLPATGAWEPARRRYAVLLPATPGRDCGVRRDFVWDGARFRLAEERVIAECRRATYEVTTYRAVVRGG</sequence>
<dbReference type="AlphaFoldDB" id="A0A7X0JEE7"/>
<dbReference type="Proteomes" id="UP000522313">
    <property type="component" value="Unassembled WGS sequence"/>
</dbReference>